<keyword evidence="3" id="KW-1185">Reference proteome</keyword>
<evidence type="ECO:0000259" key="1">
    <source>
        <dbReference type="Pfam" id="PF19054"/>
    </source>
</evidence>
<dbReference type="InterPro" id="IPR043917">
    <property type="entry name" value="DUF5753"/>
</dbReference>
<name>A0A4R7VNZ5_9PSEU</name>
<dbReference type="AlphaFoldDB" id="A0A4R7VNZ5"/>
<sequence length="111" mass="13142">MLPGLLHTEAYMRALFSHSRRRRSPKQLHDDIEFCLIRQERLTSEEHPIELSVIIDESALRREVGGLKVMREQLRHLVDMSFQDRDEPDLLYVEYATGALHIEEDYRGPRL</sequence>
<protein>
    <recommendedName>
        <fullName evidence="1">DUF5753 domain-containing protein</fullName>
    </recommendedName>
</protein>
<feature type="domain" description="DUF5753" evidence="1">
    <location>
        <begin position="1"/>
        <end position="81"/>
    </location>
</feature>
<dbReference type="Pfam" id="PF19054">
    <property type="entry name" value="DUF5753"/>
    <property type="match status" value="1"/>
</dbReference>
<dbReference type="Proteomes" id="UP000294927">
    <property type="component" value="Unassembled WGS sequence"/>
</dbReference>
<dbReference type="EMBL" id="SOCP01000006">
    <property type="protein sequence ID" value="TDV50917.1"/>
    <property type="molecule type" value="Genomic_DNA"/>
</dbReference>
<gene>
    <name evidence="2" type="ORF">CLV71_106263</name>
</gene>
<proteinExistence type="predicted"/>
<comment type="caution">
    <text evidence="2">The sequence shown here is derived from an EMBL/GenBank/DDBJ whole genome shotgun (WGS) entry which is preliminary data.</text>
</comment>
<evidence type="ECO:0000313" key="3">
    <source>
        <dbReference type="Proteomes" id="UP000294927"/>
    </source>
</evidence>
<reference evidence="2 3" key="1">
    <citation type="submission" date="2019-03" db="EMBL/GenBank/DDBJ databases">
        <title>Genomic Encyclopedia of Archaeal and Bacterial Type Strains, Phase II (KMG-II): from individual species to whole genera.</title>
        <authorList>
            <person name="Goeker M."/>
        </authorList>
    </citation>
    <scope>NUCLEOTIDE SEQUENCE [LARGE SCALE GENOMIC DNA]</scope>
    <source>
        <strain evidence="2 3">DSM 45499</strain>
    </source>
</reference>
<evidence type="ECO:0000313" key="2">
    <source>
        <dbReference type="EMBL" id="TDV50917.1"/>
    </source>
</evidence>
<accession>A0A4R7VNZ5</accession>
<organism evidence="2 3">
    <name type="scientific">Actinophytocola oryzae</name>
    <dbReference type="NCBI Taxonomy" id="502181"/>
    <lineage>
        <taxon>Bacteria</taxon>
        <taxon>Bacillati</taxon>
        <taxon>Actinomycetota</taxon>
        <taxon>Actinomycetes</taxon>
        <taxon>Pseudonocardiales</taxon>
        <taxon>Pseudonocardiaceae</taxon>
    </lineage>
</organism>